<dbReference type="PANTHER" id="PTHR11078:SF3">
    <property type="entry name" value="ANTITERMINATION NUSB DOMAIN-CONTAINING PROTEIN"/>
    <property type="match status" value="1"/>
</dbReference>
<dbReference type="NCBIfam" id="TIGR01951">
    <property type="entry name" value="nusB"/>
    <property type="match status" value="1"/>
</dbReference>
<comment type="function">
    <text evidence="6">Involved in transcription antitermination. Required for transcription of ribosomal RNA (rRNA) genes. Binds specifically to the boxA antiterminator sequence of the ribosomal RNA (rrn) operons.</text>
</comment>
<dbReference type="Pfam" id="PF01029">
    <property type="entry name" value="NusB"/>
    <property type="match status" value="1"/>
</dbReference>
<evidence type="ECO:0000256" key="2">
    <source>
        <dbReference type="ARBA" id="ARBA00022814"/>
    </source>
</evidence>
<dbReference type="STRING" id="1423802.FC56_GL000623"/>
<evidence type="ECO:0000256" key="1">
    <source>
        <dbReference type="ARBA" id="ARBA00005952"/>
    </source>
</evidence>
<accession>A0A0R2CQ09</accession>
<keyword evidence="4 6" id="KW-0805">Transcription regulation</keyword>
<dbReference type="EMBL" id="AYZR01000008">
    <property type="protein sequence ID" value="KRM93903.1"/>
    <property type="molecule type" value="Genomic_DNA"/>
</dbReference>
<dbReference type="InterPro" id="IPR006027">
    <property type="entry name" value="NusB_RsmB_TIM44"/>
</dbReference>
<keyword evidence="2 6" id="KW-0889">Transcription antitermination</keyword>
<keyword evidence="9" id="KW-1185">Reference proteome</keyword>
<dbReference type="GO" id="GO:0031564">
    <property type="term" value="P:transcription antitermination"/>
    <property type="evidence" value="ECO:0007669"/>
    <property type="project" value="UniProtKB-KW"/>
</dbReference>
<organism evidence="8 9">
    <name type="scientific">Lentilactobacillus senioris DSM 24302 = JCM 17472</name>
    <dbReference type="NCBI Taxonomy" id="1423802"/>
    <lineage>
        <taxon>Bacteria</taxon>
        <taxon>Bacillati</taxon>
        <taxon>Bacillota</taxon>
        <taxon>Bacilli</taxon>
        <taxon>Lactobacillales</taxon>
        <taxon>Lactobacillaceae</taxon>
        <taxon>Lentilactobacillus</taxon>
    </lineage>
</organism>
<dbReference type="Proteomes" id="UP000051256">
    <property type="component" value="Unassembled WGS sequence"/>
</dbReference>
<dbReference type="GO" id="GO:0003723">
    <property type="term" value="F:RNA binding"/>
    <property type="evidence" value="ECO:0007669"/>
    <property type="project" value="UniProtKB-UniRule"/>
</dbReference>
<gene>
    <name evidence="6" type="primary">nusB</name>
    <name evidence="8" type="ORF">FC56_GL000623</name>
</gene>
<reference evidence="8 9" key="1">
    <citation type="journal article" date="2015" name="Genome Announc.">
        <title>Expanding the biotechnology potential of lactobacilli through comparative genomics of 213 strains and associated genera.</title>
        <authorList>
            <person name="Sun Z."/>
            <person name="Harris H.M."/>
            <person name="McCann A."/>
            <person name="Guo C."/>
            <person name="Argimon S."/>
            <person name="Zhang W."/>
            <person name="Yang X."/>
            <person name="Jeffery I.B."/>
            <person name="Cooney J.C."/>
            <person name="Kagawa T.F."/>
            <person name="Liu W."/>
            <person name="Song Y."/>
            <person name="Salvetti E."/>
            <person name="Wrobel A."/>
            <person name="Rasinkangas P."/>
            <person name="Parkhill J."/>
            <person name="Rea M.C."/>
            <person name="O'Sullivan O."/>
            <person name="Ritari J."/>
            <person name="Douillard F.P."/>
            <person name="Paul Ross R."/>
            <person name="Yang R."/>
            <person name="Briner A.E."/>
            <person name="Felis G.E."/>
            <person name="de Vos W.M."/>
            <person name="Barrangou R."/>
            <person name="Klaenhammer T.R."/>
            <person name="Caufield P.W."/>
            <person name="Cui Y."/>
            <person name="Zhang H."/>
            <person name="O'Toole P.W."/>
        </authorList>
    </citation>
    <scope>NUCLEOTIDE SEQUENCE [LARGE SCALE GENOMIC DNA]</scope>
    <source>
        <strain evidence="8 9">DSM 24302</strain>
    </source>
</reference>
<comment type="caution">
    <text evidence="8">The sequence shown here is derived from an EMBL/GenBank/DDBJ whole genome shotgun (WGS) entry which is preliminary data.</text>
</comment>
<dbReference type="SUPFAM" id="SSF48013">
    <property type="entry name" value="NusB-like"/>
    <property type="match status" value="1"/>
</dbReference>
<proteinExistence type="inferred from homology"/>
<dbReference type="InterPro" id="IPR011605">
    <property type="entry name" value="NusB_fam"/>
</dbReference>
<dbReference type="RefSeq" id="WP_056978378.1">
    <property type="nucleotide sequence ID" value="NZ_AYZR01000008.1"/>
</dbReference>
<dbReference type="AlphaFoldDB" id="A0A0R2CQ09"/>
<dbReference type="Gene3D" id="1.10.940.10">
    <property type="entry name" value="NusB-like"/>
    <property type="match status" value="1"/>
</dbReference>
<dbReference type="PATRIC" id="fig|1423802.4.peg.632"/>
<dbReference type="GO" id="GO:0005829">
    <property type="term" value="C:cytosol"/>
    <property type="evidence" value="ECO:0007669"/>
    <property type="project" value="TreeGrafter"/>
</dbReference>
<sequence>MDINRHQIREIAFQTLFASATNPDTDREEFYQVLTDGRYGDEFPDYLATLVQGVSDHKADIDAIISKHLKAGWSLGRLAKTDLIILELALYEIHFVPDTPAKVSVNEAIELTKKFSDDRSRKFVNGVLSHELENIEK</sequence>
<evidence type="ECO:0000313" key="8">
    <source>
        <dbReference type="EMBL" id="KRM93903.1"/>
    </source>
</evidence>
<feature type="domain" description="NusB/RsmB/TIM44" evidence="7">
    <location>
        <begin position="6"/>
        <end position="129"/>
    </location>
</feature>
<evidence type="ECO:0000256" key="6">
    <source>
        <dbReference type="HAMAP-Rule" id="MF_00073"/>
    </source>
</evidence>
<evidence type="ECO:0000256" key="4">
    <source>
        <dbReference type="ARBA" id="ARBA00023015"/>
    </source>
</evidence>
<protein>
    <recommendedName>
        <fullName evidence="6">Transcription antitermination protein NusB</fullName>
    </recommendedName>
    <alternativeName>
        <fullName evidence="6">Antitermination factor NusB</fullName>
    </alternativeName>
</protein>
<dbReference type="HAMAP" id="MF_00073">
    <property type="entry name" value="NusB"/>
    <property type="match status" value="1"/>
</dbReference>
<evidence type="ECO:0000256" key="5">
    <source>
        <dbReference type="ARBA" id="ARBA00023163"/>
    </source>
</evidence>
<dbReference type="InterPro" id="IPR035926">
    <property type="entry name" value="NusB-like_sf"/>
</dbReference>
<evidence type="ECO:0000259" key="7">
    <source>
        <dbReference type="Pfam" id="PF01029"/>
    </source>
</evidence>
<keyword evidence="5 6" id="KW-0804">Transcription</keyword>
<evidence type="ECO:0000256" key="3">
    <source>
        <dbReference type="ARBA" id="ARBA00022884"/>
    </source>
</evidence>
<dbReference type="PANTHER" id="PTHR11078">
    <property type="entry name" value="N UTILIZATION SUBSTANCE PROTEIN B-RELATED"/>
    <property type="match status" value="1"/>
</dbReference>
<evidence type="ECO:0000313" key="9">
    <source>
        <dbReference type="Proteomes" id="UP000051256"/>
    </source>
</evidence>
<dbReference type="NCBIfam" id="NF001223">
    <property type="entry name" value="PRK00202.1-1"/>
    <property type="match status" value="1"/>
</dbReference>
<name>A0A0R2CQ09_9LACO</name>
<keyword evidence="3 6" id="KW-0694">RNA-binding</keyword>
<dbReference type="GO" id="GO:0006353">
    <property type="term" value="P:DNA-templated transcription termination"/>
    <property type="evidence" value="ECO:0007669"/>
    <property type="project" value="UniProtKB-UniRule"/>
</dbReference>
<comment type="similarity">
    <text evidence="1 6">Belongs to the NusB family.</text>
</comment>